<dbReference type="Proteomes" id="UP000006844">
    <property type="component" value="Chromosome"/>
</dbReference>
<name>E8V713_TERSS</name>
<accession>E8V713</accession>
<dbReference type="SMART" id="SM01149">
    <property type="entry name" value="DUF1237"/>
    <property type="match status" value="1"/>
</dbReference>
<dbReference type="GO" id="GO:0005975">
    <property type="term" value="P:carbohydrate metabolic process"/>
    <property type="evidence" value="ECO:0007669"/>
    <property type="project" value="InterPro"/>
</dbReference>
<sequence>MLKELTRRTLLRGGTAVAGVAVMDLSSTGRLLAQYTPSDLHARPLPVKRRFTSLAVERTIAKTRAEIRDPQLATMFENCFPNTLDTTVFPGTFDGKPDTFVITGDIDAMWLRDSSAQVTPYLPYAKQDPALAKLIEGVIRRQARLVTLDPYANSFMRSEDAKPLSWSVHDRTDMKPSVGERKWEIDSLCYTVRLAHAYWKAVGDTAPFDERWHTAARTIVKTFREQQRKDNPGPYHFQRQEWNPTDTLTGSGFGAPAKSNGMIFSMFRPSDDACVYPLFVPANLFAVRSLRQLAEMAKAIAHDDALAEDATRLADEVAAAVAAHGIVERPEFGKIFAYEVDGYGNALCMDDANAPGLLSLALLECVEVDDPMYQRTRRFALSEANPYFYRGKIAEGIGGPHVGDGYIWPMSIIVRALTSKDDTEIEQCLRWLRNTTAGTNFMHEAFWKDDAAKFTRPWFAWANTLFGELILRVHAERPHLLTKSYM</sequence>
<dbReference type="Gene3D" id="1.50.10.10">
    <property type="match status" value="1"/>
</dbReference>
<dbReference type="HOGENOM" id="CLU_023537_0_1_0"/>
<evidence type="ECO:0000313" key="1">
    <source>
        <dbReference type="EMBL" id="ADV81653.1"/>
    </source>
</evidence>
<dbReference type="InterPro" id="IPR006311">
    <property type="entry name" value="TAT_signal"/>
</dbReference>
<dbReference type="Pfam" id="PF06824">
    <property type="entry name" value="Glyco_hydro_125"/>
    <property type="match status" value="1"/>
</dbReference>
<reference evidence="1 2" key="1">
    <citation type="journal article" date="2012" name="Stand. Genomic Sci.">
        <title>Complete genome sequence of Terriglobus saanensis type strain SP1PR4(T), an Acidobacteria from tundra soil.</title>
        <authorList>
            <person name="Rawat S.R."/>
            <person name="Mannisto M.K."/>
            <person name="Starovoytov V."/>
            <person name="Goodwin L."/>
            <person name="Nolan M."/>
            <person name="Hauser L."/>
            <person name="Land M."/>
            <person name="Davenport K.W."/>
            <person name="Woyke T."/>
            <person name="Haggblom M.M."/>
        </authorList>
    </citation>
    <scope>NUCLEOTIDE SEQUENCE</scope>
    <source>
        <strain evidence="2">ATCC BAA-1853 / DSM 23119 / SP1PR4</strain>
    </source>
</reference>
<dbReference type="PIRSF" id="PIRSF028846">
    <property type="entry name" value="UCP028846"/>
    <property type="match status" value="1"/>
</dbReference>
<proteinExistence type="predicted"/>
<dbReference type="OrthoDB" id="181472at2"/>
<organism evidence="1 2">
    <name type="scientific">Terriglobus saanensis (strain ATCC BAA-1853 / DSM 23119 / SP1PR4)</name>
    <dbReference type="NCBI Taxonomy" id="401053"/>
    <lineage>
        <taxon>Bacteria</taxon>
        <taxon>Pseudomonadati</taxon>
        <taxon>Acidobacteriota</taxon>
        <taxon>Terriglobia</taxon>
        <taxon>Terriglobales</taxon>
        <taxon>Acidobacteriaceae</taxon>
        <taxon>Terriglobus</taxon>
    </lineage>
</organism>
<dbReference type="SUPFAM" id="SSF48208">
    <property type="entry name" value="Six-hairpin glycosidases"/>
    <property type="match status" value="1"/>
</dbReference>
<dbReference type="eggNOG" id="COG3538">
    <property type="taxonomic scope" value="Bacteria"/>
</dbReference>
<dbReference type="InterPro" id="IPR008928">
    <property type="entry name" value="6-hairpin_glycosidase_sf"/>
</dbReference>
<evidence type="ECO:0000313" key="2">
    <source>
        <dbReference type="Proteomes" id="UP000006844"/>
    </source>
</evidence>
<dbReference type="EMBL" id="CP002467">
    <property type="protein sequence ID" value="ADV81653.1"/>
    <property type="molecule type" value="Genomic_DNA"/>
</dbReference>
<dbReference type="KEGG" id="tsa:AciPR4_0820"/>
<gene>
    <name evidence="1" type="ordered locus">AciPR4_0820</name>
</gene>
<dbReference type="RefSeq" id="WP_013567386.1">
    <property type="nucleotide sequence ID" value="NC_014963.1"/>
</dbReference>
<dbReference type="AlphaFoldDB" id="E8V713"/>
<dbReference type="InterPro" id="IPR012341">
    <property type="entry name" value="6hp_glycosidase-like_sf"/>
</dbReference>
<dbReference type="InterPro" id="IPR008313">
    <property type="entry name" value="GH125"/>
</dbReference>
<keyword evidence="2" id="KW-1185">Reference proteome</keyword>
<dbReference type="STRING" id="401053.AciPR4_0820"/>
<dbReference type="PANTHER" id="PTHR31047:SF0">
    <property type="entry name" value="MEIOTICALLY UP-REGULATED GENE 157 PROTEIN"/>
    <property type="match status" value="1"/>
</dbReference>
<dbReference type="PROSITE" id="PS51318">
    <property type="entry name" value="TAT"/>
    <property type="match status" value="1"/>
</dbReference>
<dbReference type="PANTHER" id="PTHR31047">
    <property type="entry name" value="MEIOTICALLY UP-REGULATED GENE 157 PROTEIN"/>
    <property type="match status" value="1"/>
</dbReference>
<protein>
    <submittedName>
        <fullName evidence="1">Uncharacterized conserved protein UCP028846</fullName>
    </submittedName>
</protein>